<evidence type="ECO:0000256" key="1">
    <source>
        <dbReference type="ARBA" id="ARBA00007665"/>
    </source>
</evidence>
<dbReference type="Gene3D" id="3.30.230.30">
    <property type="entry name" value="Impact, N-terminal domain"/>
    <property type="match status" value="1"/>
</dbReference>
<dbReference type="InterPro" id="IPR020568">
    <property type="entry name" value="Ribosomal_Su5_D2-typ_SF"/>
</dbReference>
<organism evidence="4 5">
    <name type="scientific">Candidatus Acutalibacter pullicola</name>
    <dbReference type="NCBI Taxonomy" id="2838417"/>
    <lineage>
        <taxon>Bacteria</taxon>
        <taxon>Bacillati</taxon>
        <taxon>Bacillota</taxon>
        <taxon>Clostridia</taxon>
        <taxon>Eubacteriales</taxon>
        <taxon>Acutalibacteraceae</taxon>
        <taxon>Acutalibacter</taxon>
    </lineage>
</organism>
<dbReference type="Pfam" id="PF09186">
    <property type="entry name" value="DUF1949"/>
    <property type="match status" value="1"/>
</dbReference>
<dbReference type="PANTHER" id="PTHR16301:SF20">
    <property type="entry name" value="IMPACT FAMILY MEMBER YIGZ"/>
    <property type="match status" value="1"/>
</dbReference>
<dbReference type="InterPro" id="IPR035647">
    <property type="entry name" value="EFG_III/V"/>
</dbReference>
<comment type="caution">
    <text evidence="4">The sequence shown here is derived from an EMBL/GenBank/DDBJ whole genome shotgun (WGS) entry which is preliminary data.</text>
</comment>
<comment type="similarity">
    <text evidence="1">Belongs to the IMPACT family.</text>
</comment>
<evidence type="ECO:0000313" key="4">
    <source>
        <dbReference type="EMBL" id="HJB97965.1"/>
    </source>
</evidence>
<reference evidence="4" key="1">
    <citation type="journal article" date="2021" name="PeerJ">
        <title>Extensive microbial diversity within the chicken gut microbiome revealed by metagenomics and culture.</title>
        <authorList>
            <person name="Gilroy R."/>
            <person name="Ravi A."/>
            <person name="Getino M."/>
            <person name="Pursley I."/>
            <person name="Horton D.L."/>
            <person name="Alikhan N.F."/>
            <person name="Baker D."/>
            <person name="Gharbi K."/>
            <person name="Hall N."/>
            <person name="Watson M."/>
            <person name="Adriaenssens E.M."/>
            <person name="Foster-Nyarko E."/>
            <person name="Jarju S."/>
            <person name="Secka A."/>
            <person name="Antonio M."/>
            <person name="Oren A."/>
            <person name="Chaudhuri R.R."/>
            <person name="La Ragione R."/>
            <person name="Hildebrand F."/>
            <person name="Pallen M.J."/>
        </authorList>
    </citation>
    <scope>NUCLEOTIDE SEQUENCE</scope>
    <source>
        <strain evidence="4">CHK185-1770</strain>
    </source>
</reference>
<sequence>MFEVPPVLYGQAEAGGHQRPRGYVQEALRSAGQISFADCLVGAAPQGWTKIAGPVPGDRRCGFAPPVLVSQKKGEAALEYITVEKEAADQFVEKKSRFIGTCRPVQTEEEALEFINRLKTRYWDASHNVYAYILRENGIQRFSDDGEPQGTAGIPVIETLKKAGVVDAVVVATRYFGGVLLGGGGLIRAYSHTASLALAAAKKITMRECLLLSLSCDYGLYGKVGAVIPESGGVVDDTEFLERVRLRFHMDPALLPALEKRLADATSGRVELQEEGKRFFPFS</sequence>
<dbReference type="InterPro" id="IPR001498">
    <property type="entry name" value="Impact_N"/>
</dbReference>
<evidence type="ECO:0000313" key="5">
    <source>
        <dbReference type="Proteomes" id="UP000826793"/>
    </source>
</evidence>
<evidence type="ECO:0000259" key="3">
    <source>
        <dbReference type="Pfam" id="PF09186"/>
    </source>
</evidence>
<feature type="domain" description="UPF0029" evidence="3">
    <location>
        <begin position="214"/>
        <end position="269"/>
    </location>
</feature>
<dbReference type="AlphaFoldDB" id="A0A9D2SEP5"/>
<dbReference type="Proteomes" id="UP000826793">
    <property type="component" value="Unassembled WGS sequence"/>
</dbReference>
<evidence type="ECO:0000259" key="2">
    <source>
        <dbReference type="Pfam" id="PF01205"/>
    </source>
</evidence>
<feature type="domain" description="Impact N-terminal" evidence="2">
    <location>
        <begin position="94"/>
        <end position="198"/>
    </location>
</feature>
<dbReference type="EMBL" id="DWXG01000040">
    <property type="protein sequence ID" value="HJB97965.1"/>
    <property type="molecule type" value="Genomic_DNA"/>
</dbReference>
<dbReference type="InterPro" id="IPR023582">
    <property type="entry name" value="Impact"/>
</dbReference>
<accession>A0A9D2SEP5</accession>
<dbReference type="GO" id="GO:0006446">
    <property type="term" value="P:regulation of translational initiation"/>
    <property type="evidence" value="ECO:0007669"/>
    <property type="project" value="TreeGrafter"/>
</dbReference>
<reference evidence="4" key="2">
    <citation type="submission" date="2021-04" db="EMBL/GenBank/DDBJ databases">
        <authorList>
            <person name="Gilroy R."/>
        </authorList>
    </citation>
    <scope>NUCLEOTIDE SEQUENCE</scope>
    <source>
        <strain evidence="4">CHK185-1770</strain>
    </source>
</reference>
<dbReference type="Gene3D" id="3.30.70.240">
    <property type="match status" value="1"/>
</dbReference>
<gene>
    <name evidence="4" type="ORF">H9710_05215</name>
</gene>
<dbReference type="InterPro" id="IPR036956">
    <property type="entry name" value="Impact_N_sf"/>
</dbReference>
<dbReference type="InterPro" id="IPR015269">
    <property type="entry name" value="UPF0029_Impact_C"/>
</dbReference>
<dbReference type="SUPFAM" id="SSF54211">
    <property type="entry name" value="Ribosomal protein S5 domain 2-like"/>
    <property type="match status" value="1"/>
</dbReference>
<name>A0A9D2SEP5_9FIRM</name>
<protein>
    <submittedName>
        <fullName evidence="4">YigZ family protein</fullName>
    </submittedName>
</protein>
<proteinExistence type="inferred from homology"/>
<dbReference type="Pfam" id="PF01205">
    <property type="entry name" value="Impact_N"/>
    <property type="match status" value="1"/>
</dbReference>
<dbReference type="PANTHER" id="PTHR16301">
    <property type="entry name" value="IMPACT-RELATED"/>
    <property type="match status" value="1"/>
</dbReference>
<dbReference type="SUPFAM" id="SSF54980">
    <property type="entry name" value="EF-G C-terminal domain-like"/>
    <property type="match status" value="1"/>
</dbReference>
<dbReference type="GO" id="GO:0005737">
    <property type="term" value="C:cytoplasm"/>
    <property type="evidence" value="ECO:0007669"/>
    <property type="project" value="TreeGrafter"/>
</dbReference>